<evidence type="ECO:0000256" key="4">
    <source>
        <dbReference type="ARBA" id="ARBA00022679"/>
    </source>
</evidence>
<name>A0A9X7YR00_9GAMM</name>
<dbReference type="PROSITE" id="PS50110">
    <property type="entry name" value="RESPONSE_REGULATORY"/>
    <property type="match status" value="1"/>
</dbReference>
<dbReference type="InterPro" id="IPR036097">
    <property type="entry name" value="HisK_dim/P_sf"/>
</dbReference>
<dbReference type="PANTHER" id="PTHR43047:SF72">
    <property type="entry name" value="OSMOSENSING HISTIDINE PROTEIN KINASE SLN1"/>
    <property type="match status" value="1"/>
</dbReference>
<evidence type="ECO:0000256" key="6">
    <source>
        <dbReference type="PROSITE-ProRule" id="PRU00169"/>
    </source>
</evidence>
<feature type="domain" description="PAC" evidence="10">
    <location>
        <begin position="535"/>
        <end position="589"/>
    </location>
</feature>
<proteinExistence type="predicted"/>
<feature type="domain" description="Response regulatory" evidence="9">
    <location>
        <begin position="837"/>
        <end position="949"/>
    </location>
</feature>
<dbReference type="GO" id="GO:0009927">
    <property type="term" value="F:histidine phosphotransfer kinase activity"/>
    <property type="evidence" value="ECO:0007669"/>
    <property type="project" value="TreeGrafter"/>
</dbReference>
<dbReference type="SUPFAM" id="SSF52172">
    <property type="entry name" value="CheY-like"/>
    <property type="match status" value="1"/>
</dbReference>
<dbReference type="Gene3D" id="3.30.450.20">
    <property type="entry name" value="PAS domain"/>
    <property type="match status" value="2"/>
</dbReference>
<dbReference type="SUPFAM" id="SSF47384">
    <property type="entry name" value="Homodimeric domain of signal transducing histidine kinase"/>
    <property type="match status" value="1"/>
</dbReference>
<evidence type="ECO:0000256" key="7">
    <source>
        <dbReference type="SAM" id="Phobius"/>
    </source>
</evidence>
<dbReference type="InterPro" id="IPR001789">
    <property type="entry name" value="Sig_transdc_resp-reg_receiver"/>
</dbReference>
<evidence type="ECO:0000256" key="1">
    <source>
        <dbReference type="ARBA" id="ARBA00000085"/>
    </source>
</evidence>
<dbReference type="PRINTS" id="PR00344">
    <property type="entry name" value="BCTRLSENSOR"/>
</dbReference>
<dbReference type="InterPro" id="IPR003594">
    <property type="entry name" value="HATPase_dom"/>
</dbReference>
<dbReference type="SMART" id="SM00388">
    <property type="entry name" value="HisKA"/>
    <property type="match status" value="1"/>
</dbReference>
<sequence length="961" mass="107319">MSTKSPLGLRQWIWRAFVQSALVPLVLVETALIAIYLLTNNAIRDAQIEHLRETALTDLKVAANLESRVIDEQLGQISALTELYRNLTARALEQEPPAQRPGLALSADGVRYTPRDEGGAAVFYANSTPAERQDLDKVARLSRLDPLMKELQARHPLVASLYFNSWDSLNHIYPWFLTPDQYPHDMVIPNYNFYYLADAEHNPAREVVWTDVYLDPAGHGWMMSAIAPVYRGDFLEGVSGVDITVSGILEQIGQLHVPWNGYAMLVSRDLNIMALPQEGEADFGLNELTDHSYDEAVRREIFKPEDFNLERRPETRELATAIATQASGVLRVQLGGRPQLVAWNTVGQTGWHLLAVVDEAQVFAQTNLLASRYQQIGYLLIAGLALFYLLFFGFMWRRARQLSQSLLTPMRGVSRMMGEIGLGHWRPQPIRAEIRELDDMSRHTQAIGAQLEHSEAQRERAQQRLDLTLESATESLWEHDLRTHTVRLRGRLVQRFGLPASTLATDEFLQRVHPDDLPGMHDELERAGGGKMLRYETEFRFADALGEYHWLLSRGRVLERDPESGAALLIVGTHVDIDALKRVEAELRVASVEANAASEAKSRLISSISHELRTPLNAILGFAQLMRMEHPENEQSDAADYLDEILLASRHLNQLLGDVLDWSSLQSEKPRLTLEAVEVGNLMRGCAELVALEVRRHGLSLELDLPDGELYVTAEPRRLRQVLLNLLSNAIKYNTPSGQVTLSYDLLGSQVRLLVEDTGMGIEPGLQQQLFEPFQRLGRENSAIQGTGLGLSLSQELAGLMGGRMGLRSEPGIGSSFWIELPRVMQPGEANGETRPHVFYVEDDAASQLLVRRALGDLAQVSVVGNGRVALERLLAVPPALVLLDLNLPGMDGVEVLRQLRQHEQTRDVPVLILSAVAEDARLVGLDCQGLLRKPLDLEQLRALVGALLSREYCDVSRNPA</sequence>
<evidence type="ECO:0000259" key="10">
    <source>
        <dbReference type="PROSITE" id="PS50113"/>
    </source>
</evidence>
<feature type="transmembrane region" description="Helical" evidence="7">
    <location>
        <begin position="12"/>
        <end position="38"/>
    </location>
</feature>
<protein>
    <recommendedName>
        <fullName evidence="2">histidine kinase</fullName>
        <ecNumber evidence="2">2.7.13.3</ecNumber>
    </recommendedName>
</protein>
<evidence type="ECO:0000256" key="5">
    <source>
        <dbReference type="ARBA" id="ARBA00022777"/>
    </source>
</evidence>
<feature type="transmembrane region" description="Helical" evidence="7">
    <location>
        <begin position="376"/>
        <end position="396"/>
    </location>
</feature>
<dbReference type="InterPro" id="IPR004358">
    <property type="entry name" value="Sig_transdc_His_kin-like_C"/>
</dbReference>
<dbReference type="InterPro" id="IPR003661">
    <property type="entry name" value="HisK_dim/P_dom"/>
</dbReference>
<reference evidence="11 12" key="1">
    <citation type="submission" date="2020-12" db="EMBL/GenBank/DDBJ databases">
        <title>FDA dAtabase for Regulatory Grade micrObial Sequences (FDA-ARGOS): Supporting development and validation of Infectious Disease Dx tests.</title>
        <authorList>
            <person name="Sproer C."/>
            <person name="Gronow S."/>
            <person name="Severitt S."/>
            <person name="Schroder I."/>
            <person name="Tallon L."/>
            <person name="Sadzewicz L."/>
            <person name="Zhao X."/>
            <person name="Boylan J."/>
            <person name="Ott S."/>
            <person name="Bowen H."/>
            <person name="Vavikolanu K."/>
            <person name="Mehta A."/>
            <person name="Aluvathingal J."/>
            <person name="Nadendla S."/>
            <person name="Lowell S."/>
            <person name="Myers T."/>
            <person name="Yan Y."/>
            <person name="Sichtig H."/>
        </authorList>
    </citation>
    <scope>NUCLEOTIDE SEQUENCE [LARGE SCALE GENOMIC DNA]</scope>
    <source>
        <strain evidence="11 12">FDAARGOS_1013</strain>
    </source>
</reference>
<dbReference type="InterPro" id="IPR035965">
    <property type="entry name" value="PAS-like_dom_sf"/>
</dbReference>
<dbReference type="InterPro" id="IPR011006">
    <property type="entry name" value="CheY-like_superfamily"/>
</dbReference>
<evidence type="ECO:0000259" key="8">
    <source>
        <dbReference type="PROSITE" id="PS50109"/>
    </source>
</evidence>
<evidence type="ECO:0000259" key="9">
    <source>
        <dbReference type="PROSITE" id="PS50110"/>
    </source>
</evidence>
<dbReference type="Gene3D" id="3.30.565.10">
    <property type="entry name" value="Histidine kinase-like ATPase, C-terminal domain"/>
    <property type="match status" value="1"/>
</dbReference>
<organism evidence="11 12">
    <name type="scientific">Stutzerimonas balearica</name>
    <dbReference type="NCBI Taxonomy" id="74829"/>
    <lineage>
        <taxon>Bacteria</taxon>
        <taxon>Pseudomonadati</taxon>
        <taxon>Pseudomonadota</taxon>
        <taxon>Gammaproteobacteria</taxon>
        <taxon>Pseudomonadales</taxon>
        <taxon>Pseudomonadaceae</taxon>
        <taxon>Stutzerimonas</taxon>
    </lineage>
</organism>
<dbReference type="Proteomes" id="UP000595933">
    <property type="component" value="Chromosome"/>
</dbReference>
<evidence type="ECO:0000313" key="11">
    <source>
        <dbReference type="EMBL" id="QQN49582.1"/>
    </source>
</evidence>
<dbReference type="AlphaFoldDB" id="A0A9X7YR00"/>
<dbReference type="SMART" id="SM00387">
    <property type="entry name" value="HATPase_c"/>
    <property type="match status" value="1"/>
</dbReference>
<dbReference type="EC" id="2.7.13.3" evidence="2"/>
<dbReference type="GO" id="GO:0005886">
    <property type="term" value="C:plasma membrane"/>
    <property type="evidence" value="ECO:0007669"/>
    <property type="project" value="TreeGrafter"/>
</dbReference>
<keyword evidence="7" id="KW-0812">Transmembrane</keyword>
<dbReference type="EMBL" id="CP067013">
    <property type="protein sequence ID" value="QQN49582.1"/>
    <property type="molecule type" value="Genomic_DNA"/>
</dbReference>
<keyword evidence="3 6" id="KW-0597">Phosphoprotein</keyword>
<evidence type="ECO:0000256" key="3">
    <source>
        <dbReference type="ARBA" id="ARBA00022553"/>
    </source>
</evidence>
<dbReference type="GO" id="GO:0000155">
    <property type="term" value="F:phosphorelay sensor kinase activity"/>
    <property type="evidence" value="ECO:0007669"/>
    <property type="project" value="InterPro"/>
</dbReference>
<dbReference type="InterPro" id="IPR036890">
    <property type="entry name" value="HATPase_C_sf"/>
</dbReference>
<comment type="catalytic activity">
    <reaction evidence="1">
        <text>ATP + protein L-histidine = ADP + protein N-phospho-L-histidine.</text>
        <dbReference type="EC" id="2.7.13.3"/>
    </reaction>
</comment>
<feature type="domain" description="Histidine kinase" evidence="8">
    <location>
        <begin position="607"/>
        <end position="825"/>
    </location>
</feature>
<dbReference type="RefSeq" id="WP_200290436.1">
    <property type="nucleotide sequence ID" value="NZ_CP067013.1"/>
</dbReference>
<gene>
    <name evidence="11" type="ORF">I6H70_13585</name>
</gene>
<dbReference type="Pfam" id="PF08447">
    <property type="entry name" value="PAS_3"/>
    <property type="match status" value="1"/>
</dbReference>
<dbReference type="Pfam" id="PF00512">
    <property type="entry name" value="HisKA"/>
    <property type="match status" value="1"/>
</dbReference>
<keyword evidence="7" id="KW-0472">Membrane</keyword>
<dbReference type="Gene3D" id="1.10.287.130">
    <property type="match status" value="1"/>
</dbReference>
<dbReference type="Pfam" id="PF02518">
    <property type="entry name" value="HATPase_c"/>
    <property type="match status" value="1"/>
</dbReference>
<dbReference type="InterPro" id="IPR000700">
    <property type="entry name" value="PAS-assoc_C"/>
</dbReference>
<feature type="modified residue" description="4-aspartylphosphate" evidence="6">
    <location>
        <position position="885"/>
    </location>
</feature>
<keyword evidence="5" id="KW-0418">Kinase</keyword>
<dbReference type="Gene3D" id="3.40.50.2300">
    <property type="match status" value="1"/>
</dbReference>
<keyword evidence="4" id="KW-0808">Transferase</keyword>
<keyword evidence="7" id="KW-1133">Transmembrane helix</keyword>
<dbReference type="CDD" id="cd16922">
    <property type="entry name" value="HATPase_EvgS-ArcB-TorS-like"/>
    <property type="match status" value="1"/>
</dbReference>
<dbReference type="SMART" id="SM00448">
    <property type="entry name" value="REC"/>
    <property type="match status" value="1"/>
</dbReference>
<dbReference type="PROSITE" id="PS50109">
    <property type="entry name" value="HIS_KIN"/>
    <property type="match status" value="1"/>
</dbReference>
<dbReference type="SUPFAM" id="SSF55785">
    <property type="entry name" value="PYP-like sensor domain (PAS domain)"/>
    <property type="match status" value="1"/>
</dbReference>
<evidence type="ECO:0000313" key="12">
    <source>
        <dbReference type="Proteomes" id="UP000595933"/>
    </source>
</evidence>
<dbReference type="Pfam" id="PF00072">
    <property type="entry name" value="Response_reg"/>
    <property type="match status" value="1"/>
</dbReference>
<dbReference type="InterPro" id="IPR005467">
    <property type="entry name" value="His_kinase_dom"/>
</dbReference>
<evidence type="ECO:0000256" key="2">
    <source>
        <dbReference type="ARBA" id="ARBA00012438"/>
    </source>
</evidence>
<dbReference type="SUPFAM" id="SSF55874">
    <property type="entry name" value="ATPase domain of HSP90 chaperone/DNA topoisomerase II/histidine kinase"/>
    <property type="match status" value="1"/>
</dbReference>
<dbReference type="PROSITE" id="PS50113">
    <property type="entry name" value="PAC"/>
    <property type="match status" value="1"/>
</dbReference>
<dbReference type="InterPro" id="IPR013655">
    <property type="entry name" value="PAS_fold_3"/>
</dbReference>
<accession>A0A9X7YR00</accession>
<dbReference type="CDD" id="cd00082">
    <property type="entry name" value="HisKA"/>
    <property type="match status" value="1"/>
</dbReference>
<dbReference type="PANTHER" id="PTHR43047">
    <property type="entry name" value="TWO-COMPONENT HISTIDINE PROTEIN KINASE"/>
    <property type="match status" value="1"/>
</dbReference>